<name>A0A1Z4KJ17_ANAVA</name>
<feature type="transmembrane region" description="Helical" evidence="1">
    <location>
        <begin position="324"/>
        <end position="344"/>
    </location>
</feature>
<dbReference type="Gene3D" id="3.30.565.10">
    <property type="entry name" value="Histidine kinase-like ATPase, C-terminal domain"/>
    <property type="match status" value="1"/>
</dbReference>
<dbReference type="SMART" id="SM01080">
    <property type="entry name" value="CHASE2"/>
    <property type="match status" value="1"/>
</dbReference>
<protein>
    <recommendedName>
        <fullName evidence="2">CHASE2 domain-containing protein</fullName>
    </recommendedName>
</protein>
<evidence type="ECO:0000313" key="4">
    <source>
        <dbReference type="Proteomes" id="UP000217507"/>
    </source>
</evidence>
<gene>
    <name evidence="3" type="ORF">NIES23_17660</name>
</gene>
<dbReference type="InterPro" id="IPR036890">
    <property type="entry name" value="HATPase_C_sf"/>
</dbReference>
<dbReference type="Proteomes" id="UP000217507">
    <property type="component" value="Chromosome"/>
</dbReference>
<dbReference type="EMBL" id="AP018216">
    <property type="protein sequence ID" value="BAY68976.1"/>
    <property type="molecule type" value="Genomic_DNA"/>
</dbReference>
<sequence length="631" mass="72061">MIRQIWTKVNSDNHIWRVGITAIIFVTSLRLVGSLQFLEWAAFDTLMQLRPQEKIDQRILIIGMNENDINQRGIDPISDRDIALLLQNLHKHQPAVIGLDIIRYFPEESGYEELVQTFIKIKNLIAVEKILPDISGLTFNLPPSLPESQIGFSKTIIDSDGKQRRSLLAISNREREWKFSFPIKLAETYLKTQGIPPGNVDNDTYNIKFGATELPRFQPNSGGYVQADAGGSQILINFRNQGKTFPIVSLSEMQSGKVNPEQIRGKIILIGMASYSHKDYAVSSTINSKHPDLIYGVEVHAYIVSQLVSAALDNRPMVNVLADIWEYLWIIFWGILGLIIGRVIRDPFRVLIFITIASICLVFICYGLIIIGWWIPIIPAFLTLFFNGVGLAAFHRYDESLRYCLQYRQLIIDQTFDAIHSHPLQTLNIILREVQDDQRLSPQDFILKLQQLNQELRDVYDLVKGETLSGLNDADYLPYSRLDLSQPLDEILFEVYSESLEQNYSYFDNIKHKILKFESMDERNLTIAQKQSLCNFLKEALYNVKKYAYGATRLEVICTQEHGKNIIRVADNGLKIEKIADLSSHSGLGTKLAQNLANQLGGEFKRYLNSPNGVVCQLTWYAKKMGFCRLF</sequence>
<evidence type="ECO:0000259" key="2">
    <source>
        <dbReference type="SMART" id="SM01080"/>
    </source>
</evidence>
<feature type="domain" description="CHASE2" evidence="2">
    <location>
        <begin position="35"/>
        <end position="340"/>
    </location>
</feature>
<organism evidence="3 4">
    <name type="scientific">Trichormus variabilis NIES-23</name>
    <dbReference type="NCBI Taxonomy" id="1973479"/>
    <lineage>
        <taxon>Bacteria</taxon>
        <taxon>Bacillati</taxon>
        <taxon>Cyanobacteriota</taxon>
        <taxon>Cyanophyceae</taxon>
        <taxon>Nostocales</taxon>
        <taxon>Nostocaceae</taxon>
        <taxon>Trichormus</taxon>
    </lineage>
</organism>
<evidence type="ECO:0000313" key="3">
    <source>
        <dbReference type="EMBL" id="BAY68976.1"/>
    </source>
</evidence>
<feature type="transmembrane region" description="Helical" evidence="1">
    <location>
        <begin position="351"/>
        <end position="371"/>
    </location>
</feature>
<dbReference type="SUPFAM" id="SSF55874">
    <property type="entry name" value="ATPase domain of HSP90 chaperone/DNA topoisomerase II/histidine kinase"/>
    <property type="match status" value="1"/>
</dbReference>
<proteinExistence type="predicted"/>
<keyword evidence="1" id="KW-0812">Transmembrane</keyword>
<keyword evidence="1" id="KW-0472">Membrane</keyword>
<dbReference type="AlphaFoldDB" id="A0A1Z4KJ17"/>
<reference evidence="3 4" key="1">
    <citation type="submission" date="2017-06" db="EMBL/GenBank/DDBJ databases">
        <title>Genome sequencing of cyanobaciteial culture collection at National Institute for Environmental Studies (NIES).</title>
        <authorList>
            <person name="Hirose Y."/>
            <person name="Shimura Y."/>
            <person name="Fujisawa T."/>
            <person name="Nakamura Y."/>
            <person name="Kawachi M."/>
        </authorList>
    </citation>
    <scope>NUCLEOTIDE SEQUENCE [LARGE SCALE GENOMIC DNA]</scope>
    <source>
        <strain evidence="3 4">NIES-23</strain>
    </source>
</reference>
<feature type="transmembrane region" description="Helical" evidence="1">
    <location>
        <begin position="15"/>
        <end position="38"/>
    </location>
</feature>
<accession>A0A1Z4KJ17</accession>
<feature type="transmembrane region" description="Helical" evidence="1">
    <location>
        <begin position="377"/>
        <end position="394"/>
    </location>
</feature>
<dbReference type="InterPro" id="IPR007890">
    <property type="entry name" value="CHASE2"/>
</dbReference>
<dbReference type="Pfam" id="PF05226">
    <property type="entry name" value="CHASE2"/>
    <property type="match status" value="1"/>
</dbReference>
<evidence type="ECO:0000256" key="1">
    <source>
        <dbReference type="SAM" id="Phobius"/>
    </source>
</evidence>
<keyword evidence="1" id="KW-1133">Transmembrane helix</keyword>